<dbReference type="EC" id="3.5.99.2" evidence="1"/>
<dbReference type="AlphaFoldDB" id="A0A1H4GY08"/>
<reference evidence="6" key="1">
    <citation type="submission" date="2016-10" db="EMBL/GenBank/DDBJ databases">
        <authorList>
            <person name="Varghese N."/>
            <person name="Submissions S."/>
        </authorList>
    </citation>
    <scope>NUCLEOTIDE SEQUENCE [LARGE SCALE GENOMIC DNA]</scope>
    <source>
        <strain evidence="6">DSM 11526</strain>
    </source>
</reference>
<dbReference type="InterPro" id="IPR050967">
    <property type="entry name" value="Thiamine_Salvage_TenA"/>
</dbReference>
<feature type="binding site" evidence="3">
    <location>
        <position position="150"/>
    </location>
    <ligand>
        <name>substrate</name>
    </ligand>
</feature>
<protein>
    <recommendedName>
        <fullName evidence="1">Aminopyrimidine aminohydrolase</fullName>
        <ecNumber evidence="1">3.5.99.2</ecNumber>
    </recommendedName>
</protein>
<dbReference type="GO" id="GO:0009229">
    <property type="term" value="P:thiamine diphosphate biosynthetic process"/>
    <property type="evidence" value="ECO:0007669"/>
    <property type="project" value="UniProtKB-UniPathway"/>
</dbReference>
<dbReference type="Pfam" id="PF03070">
    <property type="entry name" value="TENA_THI-4"/>
    <property type="match status" value="1"/>
</dbReference>
<evidence type="ECO:0000256" key="1">
    <source>
        <dbReference type="PIRNR" id="PIRNR003170"/>
    </source>
</evidence>
<dbReference type="CDD" id="cd19358">
    <property type="entry name" value="TenA_E_Spr0628-like"/>
    <property type="match status" value="1"/>
</dbReference>
<keyword evidence="1" id="KW-0784">Thiamine biosynthesis</keyword>
<organism evidence="5 6">
    <name type="scientific">Marinobacterium iners DSM 11526</name>
    <dbReference type="NCBI Taxonomy" id="1122198"/>
    <lineage>
        <taxon>Bacteria</taxon>
        <taxon>Pseudomonadati</taxon>
        <taxon>Pseudomonadota</taxon>
        <taxon>Gammaproteobacteria</taxon>
        <taxon>Oceanospirillales</taxon>
        <taxon>Oceanospirillaceae</taxon>
        <taxon>Marinobacterium</taxon>
    </lineage>
</organism>
<dbReference type="PANTHER" id="PTHR43198:SF2">
    <property type="entry name" value="SI:CH1073-67J19.1-RELATED"/>
    <property type="match status" value="1"/>
</dbReference>
<dbReference type="InterPro" id="IPR026285">
    <property type="entry name" value="TenA_E"/>
</dbReference>
<evidence type="ECO:0000256" key="2">
    <source>
        <dbReference type="PIRSR" id="PIRSR003170-1"/>
    </source>
</evidence>
<dbReference type="UniPathway" id="UPA00060"/>
<dbReference type="GO" id="GO:0009228">
    <property type="term" value="P:thiamine biosynthetic process"/>
    <property type="evidence" value="ECO:0007669"/>
    <property type="project" value="UniProtKB-KW"/>
</dbReference>
<feature type="domain" description="Thiaminase-2/PQQC" evidence="4">
    <location>
        <begin position="31"/>
        <end position="228"/>
    </location>
</feature>
<evidence type="ECO:0000256" key="3">
    <source>
        <dbReference type="PIRSR" id="PIRSR003170-2"/>
    </source>
</evidence>
<comment type="similarity">
    <text evidence="1">Belongs to the TenA family.</text>
</comment>
<evidence type="ECO:0000313" key="5">
    <source>
        <dbReference type="EMBL" id="SEB13602.1"/>
    </source>
</evidence>
<comment type="catalytic activity">
    <reaction evidence="1">
        <text>thiamine + H2O = 5-(2-hydroxyethyl)-4-methylthiazole + 4-amino-5-hydroxymethyl-2-methylpyrimidine + H(+)</text>
        <dbReference type="Rhea" id="RHEA:17509"/>
        <dbReference type="ChEBI" id="CHEBI:15377"/>
        <dbReference type="ChEBI" id="CHEBI:15378"/>
        <dbReference type="ChEBI" id="CHEBI:16892"/>
        <dbReference type="ChEBI" id="CHEBI:17957"/>
        <dbReference type="ChEBI" id="CHEBI:18385"/>
        <dbReference type="EC" id="3.5.99.2"/>
    </reaction>
</comment>
<evidence type="ECO:0000259" key="4">
    <source>
        <dbReference type="Pfam" id="PF03070"/>
    </source>
</evidence>
<dbReference type="GO" id="GO:0050334">
    <property type="term" value="F:thiaminase activity"/>
    <property type="evidence" value="ECO:0007669"/>
    <property type="project" value="UniProtKB-UniRule"/>
</dbReference>
<proteinExistence type="inferred from homology"/>
<evidence type="ECO:0000313" key="6">
    <source>
        <dbReference type="Proteomes" id="UP000242469"/>
    </source>
</evidence>
<sequence length="246" mass="28136">MESPMTFADYRQQHPQQPLSEQLRGYAETDWNRAVNHAFTDALGDDRLADEVYARYLVQDYAFIDTLVNLVARTLANAPAMPPKAVLAGFLAALTSDENTYFLRSFEALGLSEADYLNPALHPVSRAIIDTMKASEVSYERAIICLCVAEWSYLSWSQQQAKKPRGSRFYLQEWIDIHVLPEFEQFVAWLRGQVDSFTDRNDATLEELARLFHQMCVLEHQFFSASLDPAAVTEQEVPRVCKRICE</sequence>
<comment type="pathway">
    <text evidence="1">Cofactor biosynthesis; thiamine diphosphate biosynthesis.</text>
</comment>
<feature type="binding site" evidence="3">
    <location>
        <position position="60"/>
    </location>
    <ligand>
        <name>substrate</name>
    </ligand>
</feature>
<dbReference type="GO" id="GO:0005829">
    <property type="term" value="C:cytosol"/>
    <property type="evidence" value="ECO:0007669"/>
    <property type="project" value="TreeGrafter"/>
</dbReference>
<dbReference type="Gene3D" id="1.20.910.10">
    <property type="entry name" value="Heme oxygenase-like"/>
    <property type="match status" value="1"/>
</dbReference>
<accession>A0A1H4GY08</accession>
<dbReference type="InterPro" id="IPR016084">
    <property type="entry name" value="Haem_Oase-like_multi-hlx"/>
</dbReference>
<name>A0A1H4GY08_9GAMM</name>
<gene>
    <name evidence="5" type="ORF">SAMN02745729_12115</name>
</gene>
<dbReference type="PIRSF" id="PIRSF003170">
    <property type="entry name" value="Pet18p"/>
    <property type="match status" value="1"/>
</dbReference>
<dbReference type="SUPFAM" id="SSF48613">
    <property type="entry name" value="Heme oxygenase-like"/>
    <property type="match status" value="1"/>
</dbReference>
<dbReference type="EMBL" id="FNRJ01000021">
    <property type="protein sequence ID" value="SEB13602.1"/>
    <property type="molecule type" value="Genomic_DNA"/>
</dbReference>
<keyword evidence="6" id="KW-1185">Reference proteome</keyword>
<feature type="binding site" evidence="3">
    <location>
        <position position="98"/>
    </location>
    <ligand>
        <name>substrate</name>
    </ligand>
</feature>
<dbReference type="Proteomes" id="UP000242469">
    <property type="component" value="Unassembled WGS sequence"/>
</dbReference>
<dbReference type="STRING" id="1122198.SAMN02745729_12115"/>
<keyword evidence="1" id="KW-0378">Hydrolase</keyword>
<feature type="active site" description="Proton donor" evidence="2">
    <location>
        <position position="219"/>
    </location>
</feature>
<dbReference type="InterPro" id="IPR004305">
    <property type="entry name" value="Thiaminase-2/PQQC"/>
</dbReference>
<comment type="function">
    <text evidence="1">Catalyzes an amino-pyrimidine hydrolysis reaction at the C5' of the pyrimidine moiety of thiamine compounds, a reaction that is part of a thiamine salvage pathway. Thus, catalyzes the conversion of 4-amino-5-aminomethyl-2-methylpyrimidine to 4-amino-5-hydroxymethyl-2-methylpyrimidine (HMP).</text>
</comment>
<comment type="catalytic activity">
    <reaction evidence="1">
        <text>4-amino-5-aminomethyl-2-methylpyrimidine + H2O = 4-amino-5-hydroxymethyl-2-methylpyrimidine + NH4(+)</text>
        <dbReference type="Rhea" id="RHEA:31799"/>
        <dbReference type="ChEBI" id="CHEBI:15377"/>
        <dbReference type="ChEBI" id="CHEBI:16892"/>
        <dbReference type="ChEBI" id="CHEBI:28938"/>
        <dbReference type="ChEBI" id="CHEBI:63416"/>
        <dbReference type="EC" id="3.5.99.2"/>
    </reaction>
</comment>
<dbReference type="PANTHER" id="PTHR43198">
    <property type="entry name" value="BIFUNCTIONAL TH2 PROTEIN"/>
    <property type="match status" value="1"/>
</dbReference>